<dbReference type="Gene3D" id="3.40.50.300">
    <property type="entry name" value="P-loop containing nucleotide triphosphate hydrolases"/>
    <property type="match status" value="1"/>
</dbReference>
<dbReference type="SUPFAM" id="SSF52058">
    <property type="entry name" value="L domain-like"/>
    <property type="match status" value="1"/>
</dbReference>
<dbReference type="PANTHER" id="PTHR33463:SF198">
    <property type="entry name" value="RPP4C3"/>
    <property type="match status" value="1"/>
</dbReference>
<evidence type="ECO:0000313" key="7">
    <source>
        <dbReference type="EMBL" id="KAK4737151.1"/>
    </source>
</evidence>
<evidence type="ECO:0000259" key="6">
    <source>
        <dbReference type="Pfam" id="PF00931"/>
    </source>
</evidence>
<dbReference type="Proteomes" id="UP001311915">
    <property type="component" value="Unassembled WGS sequence"/>
</dbReference>
<keyword evidence="2" id="KW-0433">Leucine-rich repeat</keyword>
<dbReference type="Gene3D" id="3.80.10.10">
    <property type="entry name" value="Ribonuclease Inhibitor"/>
    <property type="match status" value="1"/>
</dbReference>
<comment type="similarity">
    <text evidence="1">Belongs to the disease resistance NB-LRR family.</text>
</comment>
<dbReference type="InterPro" id="IPR032675">
    <property type="entry name" value="LRR_dom_sf"/>
</dbReference>
<evidence type="ECO:0000256" key="4">
    <source>
        <dbReference type="ARBA" id="ARBA00022821"/>
    </source>
</evidence>
<feature type="domain" description="NB-ARC" evidence="6">
    <location>
        <begin position="159"/>
        <end position="322"/>
    </location>
</feature>
<proteinExistence type="inferred from homology"/>
<dbReference type="AlphaFoldDB" id="A0AAV9MGU9"/>
<evidence type="ECO:0000256" key="3">
    <source>
        <dbReference type="ARBA" id="ARBA00022741"/>
    </source>
</evidence>
<evidence type="ECO:0000256" key="5">
    <source>
        <dbReference type="ARBA" id="ARBA00022840"/>
    </source>
</evidence>
<dbReference type="GO" id="GO:0006952">
    <property type="term" value="P:defense response"/>
    <property type="evidence" value="ECO:0007669"/>
    <property type="project" value="UniProtKB-KW"/>
</dbReference>
<dbReference type="EMBL" id="JAWPEI010000001">
    <property type="protein sequence ID" value="KAK4737151.1"/>
    <property type="molecule type" value="Genomic_DNA"/>
</dbReference>
<dbReference type="GO" id="GO:0005524">
    <property type="term" value="F:ATP binding"/>
    <property type="evidence" value="ECO:0007669"/>
    <property type="project" value="UniProtKB-KW"/>
</dbReference>
<sequence>MEFLSILVEKVIGCLMQPVARGIGYLVYYKSNMRCMDKESEKLKNIKSEVQRRAEDARINLKDISPNGEAWLRSVDTTTADVAAVMQRGRIEVERYGWCPNLKSRYSLSKKAKKIAGELIDLRNEGTNPNVFSYDHTVHSEVIPSNNDKVFDSRKLKEEEVMAALRDDGVTMIGICGLGGVGKTTLAEKIRQKAKQETLFNDVVMVTVSQQPELKRIQGEIARGVGLTLEWDDMLSRGDRLRTRLIDQNSRTLIILDDVWEDIHDLDKLGIPSGSNHNHQCKVILTTRSRNVCEAMEAQNIMDVGMLYEKEAWCLFKEKAGDSVDVPSIHDTAKEVAKECKGLPLAIITVARALKRKTKPLWEDALIQLRDAERKNIPRVHTKVYKSLRLSYGHLGENEAKYLFLFCSLFDEDRDIWSEDLVRFGMGLDIFSGIKNIQGARNRVCFLLEILKDCFLLSQGRLDKNHVKMHDVVRDVAISIASEGEHNFMVSHDVNSKEFPRRTFYEHFSHMSIVANNFDEHPRPIFCPKLKLLMLKLHFEDPFKLQKDFFDEMSNLNVLSLRGYRFAESILSFPASIRRLSSLRTLCVSNLRLDDISFIGELVKLKILSIRDCDKLIMLEFWNKNTTVKKISARVLSKLGQLEELHMAGVVHLREVESLSKLNALTLRKCCSDAIYINLDLLSNLTRYTLRLGGEADSAMLLNGRYDKNIALKVTETAPLGDWICYMLKESELVLSSGKGSNNVLTEFQLNEFQNVKHLRLYKCDLVTHLLKTTYEVIKFPNLSYLDLAVTPRAYTPDVIGT</sequence>
<evidence type="ECO:0000256" key="1">
    <source>
        <dbReference type="ARBA" id="ARBA00008894"/>
    </source>
</evidence>
<name>A0AAV9MGU9_9SOLN</name>
<reference evidence="7 8" key="1">
    <citation type="submission" date="2023-10" db="EMBL/GenBank/DDBJ databases">
        <title>Genome-Wide Identification Analysis in wild type Solanum Pinnatisectum Reveals Some Genes Defensing Phytophthora Infestans.</title>
        <authorList>
            <person name="Sun C."/>
        </authorList>
    </citation>
    <scope>NUCLEOTIDE SEQUENCE [LARGE SCALE GENOMIC DNA]</scope>
    <source>
        <strain evidence="7">LQN</strain>
        <tissue evidence="7">Leaf</tissue>
    </source>
</reference>
<organism evidence="7 8">
    <name type="scientific">Solanum pinnatisectum</name>
    <name type="common">tansyleaf nightshade</name>
    <dbReference type="NCBI Taxonomy" id="50273"/>
    <lineage>
        <taxon>Eukaryota</taxon>
        <taxon>Viridiplantae</taxon>
        <taxon>Streptophyta</taxon>
        <taxon>Embryophyta</taxon>
        <taxon>Tracheophyta</taxon>
        <taxon>Spermatophyta</taxon>
        <taxon>Magnoliopsida</taxon>
        <taxon>eudicotyledons</taxon>
        <taxon>Gunneridae</taxon>
        <taxon>Pentapetalae</taxon>
        <taxon>asterids</taxon>
        <taxon>lamiids</taxon>
        <taxon>Solanales</taxon>
        <taxon>Solanaceae</taxon>
        <taxon>Solanoideae</taxon>
        <taxon>Solaneae</taxon>
        <taxon>Solanum</taxon>
    </lineage>
</organism>
<dbReference type="PRINTS" id="PR00364">
    <property type="entry name" value="DISEASERSIST"/>
</dbReference>
<dbReference type="SUPFAM" id="SSF52540">
    <property type="entry name" value="P-loop containing nucleoside triphosphate hydrolases"/>
    <property type="match status" value="1"/>
</dbReference>
<dbReference type="PANTHER" id="PTHR33463">
    <property type="entry name" value="NB-ARC DOMAIN-CONTAINING PROTEIN-RELATED"/>
    <property type="match status" value="1"/>
</dbReference>
<dbReference type="FunFam" id="3.40.50.300:FF:001091">
    <property type="entry name" value="Probable disease resistance protein At1g61300"/>
    <property type="match status" value="1"/>
</dbReference>
<dbReference type="InterPro" id="IPR027417">
    <property type="entry name" value="P-loop_NTPase"/>
</dbReference>
<keyword evidence="8" id="KW-1185">Reference proteome</keyword>
<gene>
    <name evidence="7" type="ORF">R3W88_000848</name>
</gene>
<comment type="caution">
    <text evidence="7">The sequence shown here is derived from an EMBL/GenBank/DDBJ whole genome shotgun (WGS) entry which is preliminary data.</text>
</comment>
<keyword evidence="5" id="KW-0067">ATP-binding</keyword>
<accession>A0AAV9MGU9</accession>
<dbReference type="InterPro" id="IPR050905">
    <property type="entry name" value="Plant_NBS-LRR"/>
</dbReference>
<dbReference type="Gene3D" id="1.10.8.430">
    <property type="entry name" value="Helical domain of apoptotic protease-activating factors"/>
    <property type="match status" value="1"/>
</dbReference>
<dbReference type="InterPro" id="IPR042197">
    <property type="entry name" value="Apaf_helical"/>
</dbReference>
<keyword evidence="4" id="KW-0611">Plant defense</keyword>
<dbReference type="GO" id="GO:0043531">
    <property type="term" value="F:ADP binding"/>
    <property type="evidence" value="ECO:0007669"/>
    <property type="project" value="InterPro"/>
</dbReference>
<protein>
    <recommendedName>
        <fullName evidence="6">NB-ARC domain-containing protein</fullName>
    </recommendedName>
</protein>
<evidence type="ECO:0000256" key="2">
    <source>
        <dbReference type="ARBA" id="ARBA00022614"/>
    </source>
</evidence>
<dbReference type="InterPro" id="IPR002182">
    <property type="entry name" value="NB-ARC"/>
</dbReference>
<keyword evidence="3" id="KW-0547">Nucleotide-binding</keyword>
<evidence type="ECO:0000313" key="8">
    <source>
        <dbReference type="Proteomes" id="UP001311915"/>
    </source>
</evidence>
<dbReference type="Pfam" id="PF00931">
    <property type="entry name" value="NB-ARC"/>
    <property type="match status" value="1"/>
</dbReference>